<dbReference type="PANTHER" id="PTHR22789">
    <property type="entry name" value="FUCULOSE PHOSPHATE ALDOLASE"/>
    <property type="match status" value="1"/>
</dbReference>
<dbReference type="InterPro" id="IPR036409">
    <property type="entry name" value="Aldolase_II/adducin_N_sf"/>
</dbReference>
<keyword evidence="2" id="KW-0456">Lyase</keyword>
<dbReference type="EMBL" id="CP022315">
    <property type="protein sequence ID" value="ASK62414.1"/>
    <property type="molecule type" value="Genomic_DNA"/>
</dbReference>
<gene>
    <name evidence="4" type="ORF">CFK37_09725</name>
</gene>
<evidence type="ECO:0000256" key="1">
    <source>
        <dbReference type="ARBA" id="ARBA00022723"/>
    </source>
</evidence>
<dbReference type="InterPro" id="IPR050197">
    <property type="entry name" value="Aldolase_class_II_sugar_metab"/>
</dbReference>
<dbReference type="KEGG" id="vil:CFK37_09725"/>
<dbReference type="OrthoDB" id="9786287at2"/>
<keyword evidence="5" id="KW-1185">Reference proteome</keyword>
<dbReference type="Pfam" id="PF00596">
    <property type="entry name" value="Aldolase_II"/>
    <property type="match status" value="1"/>
</dbReference>
<dbReference type="GO" id="GO:0016832">
    <property type="term" value="F:aldehyde-lyase activity"/>
    <property type="evidence" value="ECO:0007669"/>
    <property type="project" value="TreeGrafter"/>
</dbReference>
<dbReference type="PROSITE" id="PS51257">
    <property type="entry name" value="PROKAR_LIPOPROTEIN"/>
    <property type="match status" value="1"/>
</dbReference>
<reference evidence="4 5" key="1">
    <citation type="submission" date="2017-07" db="EMBL/GenBank/DDBJ databases">
        <title>Virgibacillus sp. LM2416.</title>
        <authorList>
            <person name="Tak E.J."/>
            <person name="Bae J.-W."/>
        </authorList>
    </citation>
    <scope>NUCLEOTIDE SEQUENCE [LARGE SCALE GENOMIC DNA]</scope>
    <source>
        <strain evidence="4 5">LM2416</strain>
    </source>
</reference>
<dbReference type="InterPro" id="IPR001303">
    <property type="entry name" value="Aldolase_II/adducin_N"/>
</dbReference>
<dbReference type="PANTHER" id="PTHR22789:SF0">
    <property type="entry name" value="3-OXO-TETRONATE 4-PHOSPHATE DECARBOXYLASE-RELATED"/>
    <property type="match status" value="1"/>
</dbReference>
<dbReference type="GO" id="GO:0005829">
    <property type="term" value="C:cytosol"/>
    <property type="evidence" value="ECO:0007669"/>
    <property type="project" value="TreeGrafter"/>
</dbReference>
<evidence type="ECO:0000259" key="3">
    <source>
        <dbReference type="SMART" id="SM01007"/>
    </source>
</evidence>
<keyword evidence="1" id="KW-0479">Metal-binding</keyword>
<evidence type="ECO:0000256" key="2">
    <source>
        <dbReference type="ARBA" id="ARBA00023239"/>
    </source>
</evidence>
<name>A0A220U2B8_9BACI</name>
<proteinExistence type="predicted"/>
<dbReference type="Gene3D" id="3.40.225.10">
    <property type="entry name" value="Class II aldolase/adducin N-terminal domain"/>
    <property type="match status" value="1"/>
</dbReference>
<accession>A0A220U2B8</accession>
<dbReference type="GO" id="GO:0046872">
    <property type="term" value="F:metal ion binding"/>
    <property type="evidence" value="ECO:0007669"/>
    <property type="project" value="UniProtKB-KW"/>
</dbReference>
<evidence type="ECO:0000313" key="5">
    <source>
        <dbReference type="Proteomes" id="UP000198312"/>
    </source>
</evidence>
<evidence type="ECO:0000313" key="4">
    <source>
        <dbReference type="EMBL" id="ASK62414.1"/>
    </source>
</evidence>
<dbReference type="SUPFAM" id="SSF53639">
    <property type="entry name" value="AraD/HMP-PK domain-like"/>
    <property type="match status" value="1"/>
</dbReference>
<dbReference type="Proteomes" id="UP000198312">
    <property type="component" value="Chromosome"/>
</dbReference>
<dbReference type="GO" id="GO:0019323">
    <property type="term" value="P:pentose catabolic process"/>
    <property type="evidence" value="ECO:0007669"/>
    <property type="project" value="TreeGrafter"/>
</dbReference>
<dbReference type="AlphaFoldDB" id="A0A220U2B8"/>
<organism evidence="4 5">
    <name type="scientific">Virgibacillus phasianinus</name>
    <dbReference type="NCBI Taxonomy" id="2017483"/>
    <lineage>
        <taxon>Bacteria</taxon>
        <taxon>Bacillati</taxon>
        <taxon>Bacillota</taxon>
        <taxon>Bacilli</taxon>
        <taxon>Bacillales</taxon>
        <taxon>Bacillaceae</taxon>
        <taxon>Virgibacillus</taxon>
    </lineage>
</organism>
<feature type="domain" description="Class II aldolase/adducin N-terminal" evidence="3">
    <location>
        <begin position="1"/>
        <end position="107"/>
    </location>
</feature>
<protein>
    <recommendedName>
        <fullName evidence="3">Class II aldolase/adducin N-terminal domain-containing protein</fullName>
    </recommendedName>
</protein>
<dbReference type="SMART" id="SM01007">
    <property type="entry name" value="Aldolase_II"/>
    <property type="match status" value="1"/>
</dbReference>
<sequence>MHALVYRNRFEAQAMIHTHALYATTISCLKEKLPAIDYLLAYSGGPNVKCAKYATYGTHELAENALEAMKGRKAVLLANHGINVFGGNLCEAFDISEQPEFCARLYWQTKSVGNPVILPEEAMNRMVERFEGYGQ</sequence>